<keyword evidence="1" id="KW-0863">Zinc-finger</keyword>
<dbReference type="PROSITE" id="PS50103">
    <property type="entry name" value="ZF_C3H1"/>
    <property type="match status" value="1"/>
</dbReference>
<feature type="region of interest" description="Disordered" evidence="2">
    <location>
        <begin position="69"/>
        <end position="123"/>
    </location>
</feature>
<feature type="domain" description="C3H1-type" evidence="3">
    <location>
        <begin position="1176"/>
        <end position="1203"/>
    </location>
</feature>
<dbReference type="PANTHER" id="PTHR17611:SF3">
    <property type="entry name" value="DNA SEGMENT, CHR 5, ERATO DOI 579, EXPRESSED"/>
    <property type="match status" value="1"/>
</dbReference>
<feature type="compositionally biased region" description="Low complexity" evidence="2">
    <location>
        <begin position="495"/>
        <end position="509"/>
    </location>
</feature>
<proteinExistence type="predicted"/>
<feature type="compositionally biased region" description="Acidic residues" evidence="2">
    <location>
        <begin position="805"/>
        <end position="817"/>
    </location>
</feature>
<reference evidence="4" key="2">
    <citation type="submission" date="2021-01" db="UniProtKB">
        <authorList>
            <consortium name="EnsemblMetazoa"/>
        </authorList>
    </citation>
    <scope>IDENTIFICATION</scope>
</reference>
<dbReference type="OrthoDB" id="3247158at2759"/>
<keyword evidence="1" id="KW-0862">Zinc</keyword>
<protein>
    <recommendedName>
        <fullName evidence="3">C3H1-type domain-containing protein</fullName>
    </recommendedName>
</protein>
<dbReference type="KEGG" id="spu:100888951"/>
<dbReference type="EnsemblMetazoa" id="XM_030985452">
    <property type="protein sequence ID" value="XP_030841312"/>
    <property type="gene ID" value="LOC100888951"/>
</dbReference>
<accession>A0A7M7NUW1</accession>
<dbReference type="OMA" id="MISEDEW"/>
<feature type="zinc finger region" description="C3H1-type" evidence="1">
    <location>
        <begin position="1176"/>
        <end position="1203"/>
    </location>
</feature>
<dbReference type="InterPro" id="IPR027871">
    <property type="entry name" value="DUF4603"/>
</dbReference>
<evidence type="ECO:0000259" key="3">
    <source>
        <dbReference type="PROSITE" id="PS50103"/>
    </source>
</evidence>
<dbReference type="Proteomes" id="UP000007110">
    <property type="component" value="Unassembled WGS sequence"/>
</dbReference>
<feature type="compositionally biased region" description="Polar residues" evidence="2">
    <location>
        <begin position="899"/>
        <end position="923"/>
    </location>
</feature>
<feature type="region of interest" description="Disordered" evidence="2">
    <location>
        <begin position="162"/>
        <end position="181"/>
    </location>
</feature>
<organism evidence="4 5">
    <name type="scientific">Strongylocentrotus purpuratus</name>
    <name type="common">Purple sea urchin</name>
    <dbReference type="NCBI Taxonomy" id="7668"/>
    <lineage>
        <taxon>Eukaryota</taxon>
        <taxon>Metazoa</taxon>
        <taxon>Echinodermata</taxon>
        <taxon>Eleutherozoa</taxon>
        <taxon>Echinozoa</taxon>
        <taxon>Echinoidea</taxon>
        <taxon>Euechinoidea</taxon>
        <taxon>Echinacea</taxon>
        <taxon>Camarodonta</taxon>
        <taxon>Echinidea</taxon>
        <taxon>Strongylocentrotidae</taxon>
        <taxon>Strongylocentrotus</taxon>
    </lineage>
</organism>
<feature type="compositionally biased region" description="Basic and acidic residues" evidence="2">
    <location>
        <begin position="954"/>
        <end position="963"/>
    </location>
</feature>
<feature type="region of interest" description="Disordered" evidence="2">
    <location>
        <begin position="196"/>
        <end position="305"/>
    </location>
</feature>
<evidence type="ECO:0000313" key="5">
    <source>
        <dbReference type="Proteomes" id="UP000007110"/>
    </source>
</evidence>
<feature type="compositionally biased region" description="Basic and acidic residues" evidence="2">
    <location>
        <begin position="296"/>
        <end position="305"/>
    </location>
</feature>
<dbReference type="InParanoid" id="A0A7M7NUW1"/>
<feature type="compositionally biased region" description="Low complexity" evidence="2">
    <location>
        <begin position="238"/>
        <end position="250"/>
    </location>
</feature>
<dbReference type="SMART" id="SM00356">
    <property type="entry name" value="ZnF_C3H1"/>
    <property type="match status" value="2"/>
</dbReference>
<feature type="compositionally biased region" description="Basic and acidic residues" evidence="2">
    <location>
        <begin position="927"/>
        <end position="943"/>
    </location>
</feature>
<feature type="compositionally biased region" description="Low complexity" evidence="2">
    <location>
        <begin position="856"/>
        <end position="871"/>
    </location>
</feature>
<sequence length="1283" mass="138444">MILQSPAATPVKMASTTSVQNWLGQELETRGVDAVVYTRYILSIFQQDSFDLEQDPELVVAAAQSVVPPAPHNLHPKTGPEGGGGGGSSITHAGNHHHQALPGRKEKGRGRCKGKNHHLRWQTPEDLKKDAVVKCLQSVAEKDCGIEGLVEELCLKLKKVQEEREENATPPHSPDNNSEKSTERYYDAFPALSDKSGAVAADTKPKGAWKSKAKRNNSTGSISNPSSDRELESLPNKSVSASVSRNSHSPVDFKSKQYQRAQSLPSSLSRNQNRSPTFVVPKYQGRKGHHRNYGHSQDKGTKRYQRDWDWGSRGERVDGKYKNVAGRKKGGMFPEWYSESGEGQADLNLFLDARDFGAREEASQDVFLEAIGDSAVKEEERLEEAVNTMAETLCRSIMEECDDDKPFSKSLTIHGLLTDEQDIYMFGSGDSLKDWYAGSTRTGDFEREVSMAPVDVDGQRKLSSSIWEKNLVPGSPLCEDQQEPWENNARSCLPTASSPPSTSVSSGAVEVNQAGSDPTSPSSLQGDSALEEPSDATSLTGELRVDINHHHMDSAPISPRNAPIGTGRNNDSLLRICDHTHAHSNPYDPQGPGTPSGWGISTDGSQGPLQSTPSLPGLPSDQSFSADDDSIVQSICSSHKDGSIMNLSGEAHSLDMNNALWATYESKQLQVLPPKIVTWDESIFSGFQPMAKMSTFIEGGVYGSPYSSHNNSQFNSCSTSPCNDSSIRELWEGSHNRDTTSSVCSLECLLSPQPCGASCCSVQDEQSVIEDSLVDSPKYLCSRSSSRFDFARSDAENSDNSAGTETDEMISEDEWVEEVPRDVPDVSKRGDKDDTGDQSDNDRTPKDKSPGVIHEGSVNSQQGSSANSQQGFCGSSLGSGKGTVVSQHLLSAEWKKHQGISSVSPDKLPSVSSKGSAELTNLSERPFISEDSHFKPIQHESKTEPPGVSSDENVEFKPFEPRKYTRSTSQPGGQNYGTSSHLSGGNVSNLWKPIQGSAPQGYLSGGNQVSQPSKPPEDSTARSTSQASQIHPGGLYSGGFSGSVSKTGLASGYPAQPGDPGGLWRCTYPGGAGADIRDPGGGHGGGGGGGGGFIADNWGFYGGRPLGMQLDHDAPLLYQDEDDTFLHEGLLVDQPLESHPPQRSQGRFKRRSGANSVCKEFLEGCCTNSMCGYSHDTSHVTCGQWLEGRCERGTFCKFMHGYTSNMSSENSSRACSRSGSTDETEETSWDQHQRAAFPVIPDLMRLPGYQGTTGGHDAGRSLGEGDGGEHMRSLPINISSKNR</sequence>
<dbReference type="PANTHER" id="PTHR17611">
    <property type="entry name" value="DNA SEGMENT, CHR 5, ERATO DOI 579, EXPRESSED"/>
    <property type="match status" value="1"/>
</dbReference>
<feature type="region of interest" description="Disordered" evidence="2">
    <location>
        <begin position="792"/>
        <end position="874"/>
    </location>
</feature>
<dbReference type="GeneID" id="100888951"/>
<feature type="compositionally biased region" description="Basic residues" evidence="2">
    <location>
        <begin position="106"/>
        <end position="120"/>
    </location>
</feature>
<feature type="compositionally biased region" description="Polar residues" evidence="2">
    <location>
        <begin position="216"/>
        <end position="226"/>
    </location>
</feature>
<feature type="compositionally biased region" description="Polar residues" evidence="2">
    <location>
        <begin position="602"/>
        <end position="626"/>
    </location>
</feature>
<feature type="region of interest" description="Disordered" evidence="2">
    <location>
        <begin position="552"/>
        <end position="626"/>
    </location>
</feature>
<feature type="compositionally biased region" description="Basic residues" evidence="2">
    <location>
        <begin position="284"/>
        <end position="293"/>
    </location>
</feature>
<keyword evidence="5" id="KW-1185">Reference proteome</keyword>
<reference evidence="5" key="1">
    <citation type="submission" date="2015-02" db="EMBL/GenBank/DDBJ databases">
        <title>Genome sequencing for Strongylocentrotus purpuratus.</title>
        <authorList>
            <person name="Murali S."/>
            <person name="Liu Y."/>
            <person name="Vee V."/>
            <person name="English A."/>
            <person name="Wang M."/>
            <person name="Skinner E."/>
            <person name="Han Y."/>
            <person name="Muzny D.M."/>
            <person name="Worley K.C."/>
            <person name="Gibbs R.A."/>
        </authorList>
    </citation>
    <scope>NUCLEOTIDE SEQUENCE</scope>
</reference>
<dbReference type="GO" id="GO:0008270">
    <property type="term" value="F:zinc ion binding"/>
    <property type="evidence" value="ECO:0007669"/>
    <property type="project" value="UniProtKB-KW"/>
</dbReference>
<keyword evidence="1" id="KW-0479">Metal-binding</keyword>
<dbReference type="RefSeq" id="XP_030841312.1">
    <property type="nucleotide sequence ID" value="XM_030985452.1"/>
</dbReference>
<dbReference type="Pfam" id="PF15376">
    <property type="entry name" value="DUF4603"/>
    <property type="match status" value="2"/>
</dbReference>
<feature type="compositionally biased region" description="Basic and acidic residues" evidence="2">
    <location>
        <begin position="818"/>
        <end position="849"/>
    </location>
</feature>
<evidence type="ECO:0000313" key="4">
    <source>
        <dbReference type="EnsemblMetazoa" id="XP_030841312"/>
    </source>
</evidence>
<dbReference type="InterPro" id="IPR000571">
    <property type="entry name" value="Znf_CCCH"/>
</dbReference>
<feature type="region of interest" description="Disordered" evidence="2">
    <location>
        <begin position="896"/>
        <end position="1039"/>
    </location>
</feature>
<name>A0A7M7NUW1_STRPU</name>
<evidence type="ECO:0000256" key="2">
    <source>
        <dbReference type="SAM" id="MobiDB-lite"/>
    </source>
</evidence>
<feature type="compositionally biased region" description="Polar residues" evidence="2">
    <location>
        <begin position="966"/>
        <end position="989"/>
    </location>
</feature>
<feature type="region of interest" description="Disordered" evidence="2">
    <location>
        <begin position="1205"/>
        <end position="1283"/>
    </location>
</feature>
<feature type="compositionally biased region" description="Low complexity" evidence="2">
    <location>
        <begin position="1205"/>
        <end position="1219"/>
    </location>
</feature>
<feature type="compositionally biased region" description="Polar residues" evidence="2">
    <location>
        <begin position="513"/>
        <end position="526"/>
    </location>
</feature>
<feature type="compositionally biased region" description="Polar residues" evidence="2">
    <location>
        <begin position="256"/>
        <end position="276"/>
    </location>
</feature>
<feature type="region of interest" description="Disordered" evidence="2">
    <location>
        <begin position="472"/>
        <end position="537"/>
    </location>
</feature>
<evidence type="ECO:0000256" key="1">
    <source>
        <dbReference type="PROSITE-ProRule" id="PRU00723"/>
    </source>
</evidence>